<dbReference type="Proteomes" id="UP000317371">
    <property type="component" value="Unassembled WGS sequence"/>
</dbReference>
<proteinExistence type="predicted"/>
<dbReference type="OrthoDB" id="160691at2"/>
<dbReference type="Pfam" id="PF19955">
    <property type="entry name" value="EAD1"/>
    <property type="match status" value="1"/>
</dbReference>
<dbReference type="Pfam" id="PF13289">
    <property type="entry name" value="SIR2_2"/>
    <property type="match status" value="1"/>
</dbReference>
<organism evidence="2 3">
    <name type="scientific">Litorilinea aerophila</name>
    <dbReference type="NCBI Taxonomy" id="1204385"/>
    <lineage>
        <taxon>Bacteria</taxon>
        <taxon>Bacillati</taxon>
        <taxon>Chloroflexota</taxon>
        <taxon>Caldilineae</taxon>
        <taxon>Caldilineales</taxon>
        <taxon>Caldilineaceae</taxon>
        <taxon>Litorilinea</taxon>
    </lineage>
</organism>
<evidence type="ECO:0000259" key="1">
    <source>
        <dbReference type="Pfam" id="PF19955"/>
    </source>
</evidence>
<dbReference type="EMBL" id="VIGC01000012">
    <property type="protein sequence ID" value="TQE95721.1"/>
    <property type="molecule type" value="Genomic_DNA"/>
</dbReference>
<evidence type="ECO:0000313" key="3">
    <source>
        <dbReference type="Proteomes" id="UP000317371"/>
    </source>
</evidence>
<name>A0A540VG45_9CHLR</name>
<accession>A0A540VG45</accession>
<feature type="domain" description="Effector-associated" evidence="1">
    <location>
        <begin position="5"/>
        <end position="84"/>
    </location>
</feature>
<keyword evidence="3" id="KW-1185">Reference proteome</keyword>
<dbReference type="InterPro" id="IPR045430">
    <property type="entry name" value="EAD1"/>
</dbReference>
<dbReference type="InParanoid" id="A0A540VG45"/>
<comment type="caution">
    <text evidence="2">The sequence shown here is derived from an EMBL/GenBank/DDBJ whole genome shotgun (WGS) entry which is preliminary data.</text>
</comment>
<reference evidence="2 3" key="1">
    <citation type="submission" date="2019-06" db="EMBL/GenBank/DDBJ databases">
        <title>Genome sequence of Litorilinea aerophila BAA-2444.</title>
        <authorList>
            <person name="Maclea K.S."/>
            <person name="Maurais E.G."/>
            <person name="Iannazzi L.C."/>
        </authorList>
    </citation>
    <scope>NUCLEOTIDE SEQUENCE [LARGE SCALE GENOMIC DNA]</scope>
    <source>
        <strain evidence="2 3">ATCC BAA-2444</strain>
    </source>
</reference>
<dbReference type="RefSeq" id="WP_141610256.1">
    <property type="nucleotide sequence ID" value="NZ_VIGC02000012.1"/>
</dbReference>
<gene>
    <name evidence="2" type="ORF">FKZ61_11420</name>
</gene>
<dbReference type="AlphaFoldDB" id="A0A540VG45"/>
<protein>
    <submittedName>
        <fullName evidence="2">SIR2 family protein</fullName>
    </submittedName>
</protein>
<sequence length="364" mass="40437">MNRQETLRALRQILARLYPTVDDARRIVTDAGLDPSYIRFDEKAVTNWHNILAEAENRSLLATLVERARQEFPRNQELLQAIQALEGSPAEAPGVEPTEAVAGQGSGLEPVVLRLLADEARRGRLALFVGSDLPRTLTGLPSAPELARALAARYGLAGSPPTAAEDFFAVAQQAAGRFRNDLIQFLREALDSTGQEPAPIDRLIARLPLRLFITTRYDNLLERAFQEIPRPVDLVTDDFNASQRRADRATLVMLFGDLRQPRSLTLIEDDLYDLATAKRGVVALVEQAFSSYTVLFLGFQPDNPGFLTLWREVLRRLGRDAPRAYALVDGPLPDDVRSLWQGRNIDILDAAPLPALQALANEWT</sequence>
<evidence type="ECO:0000313" key="2">
    <source>
        <dbReference type="EMBL" id="TQE95721.1"/>
    </source>
</evidence>